<dbReference type="Pfam" id="PF10358">
    <property type="entry name" value="NT-C2"/>
    <property type="match status" value="1"/>
</dbReference>
<dbReference type="STRING" id="402676.B6K7D9"/>
<dbReference type="PANTHER" id="PTHR21456">
    <property type="entry name" value="FAMILY WITH SEQUENCE SIMILARITY 102"/>
    <property type="match status" value="1"/>
</dbReference>
<feature type="domain" description="C2 NT-type" evidence="1">
    <location>
        <begin position="3"/>
        <end position="142"/>
    </location>
</feature>
<dbReference type="Proteomes" id="UP000001744">
    <property type="component" value="Unassembled WGS sequence"/>
</dbReference>
<dbReference type="GeneID" id="7049811"/>
<accession>B6K7D9</accession>
<dbReference type="RefSeq" id="XP_002175736.1">
    <property type="nucleotide sequence ID" value="XM_002175700.2"/>
</dbReference>
<dbReference type="JaponicusDB" id="SJAG_04648"/>
<dbReference type="InterPro" id="IPR039931">
    <property type="entry name" value="EEIG1/2-like"/>
</dbReference>
<dbReference type="VEuPathDB" id="FungiDB:SJAG_04648"/>
<organism evidence="2 3">
    <name type="scientific">Schizosaccharomyces japonicus (strain yFS275 / FY16936)</name>
    <name type="common">Fission yeast</name>
    <dbReference type="NCBI Taxonomy" id="402676"/>
    <lineage>
        <taxon>Eukaryota</taxon>
        <taxon>Fungi</taxon>
        <taxon>Dikarya</taxon>
        <taxon>Ascomycota</taxon>
        <taxon>Taphrinomycotina</taxon>
        <taxon>Schizosaccharomycetes</taxon>
        <taxon>Schizosaccharomycetales</taxon>
        <taxon>Schizosaccharomycetaceae</taxon>
        <taxon>Schizosaccharomyces</taxon>
    </lineage>
</organism>
<dbReference type="HOGENOM" id="CLU_023134_0_0_1"/>
<protein>
    <submittedName>
        <fullName evidence="2">Fungal protein</fullName>
    </submittedName>
</protein>
<sequence>MSALVPEQRKPNFEVFLTIHDLFNVPLLTGMISVKWKFNNSLTSRSITGSTEYQPVLDNKVTWNYKTKFIAKMLITKQNILKDSFVYFTVRLHAHSSKISTKMGTLRINLTEYIRISQDTRRYLLAESKVNATLRLSVQIQQLSGNADFEVTKTLNKPLVFSGITGLLTEGKEFRKREEDVGVSSNIAASEMERMLSSIKTFTEQTKNYYMHSSSNDFNSDQIVDDIYAGGNGWSQKPNISEIEDQPEDPFLDHINRLRKSWVLPGDQAKEKLRKS</sequence>
<gene>
    <name evidence="2" type="ORF">SJAG_04648</name>
</gene>
<keyword evidence="3" id="KW-1185">Reference proteome</keyword>
<dbReference type="EMBL" id="KE651168">
    <property type="protein sequence ID" value="EEB09443.1"/>
    <property type="molecule type" value="Genomic_DNA"/>
</dbReference>
<dbReference type="eggNOG" id="ENOG502QRRN">
    <property type="taxonomic scope" value="Eukaryota"/>
</dbReference>
<dbReference type="OMA" id="WNNDAHN"/>
<dbReference type="AlphaFoldDB" id="B6K7D9"/>
<evidence type="ECO:0000313" key="3">
    <source>
        <dbReference type="Proteomes" id="UP000001744"/>
    </source>
</evidence>
<proteinExistence type="predicted"/>
<dbReference type="OrthoDB" id="3365224at2759"/>
<dbReference type="PROSITE" id="PS51840">
    <property type="entry name" value="C2_NT"/>
    <property type="match status" value="1"/>
</dbReference>
<name>B6K7D9_SCHJY</name>
<dbReference type="InterPro" id="IPR019448">
    <property type="entry name" value="NT-C2"/>
</dbReference>
<evidence type="ECO:0000259" key="1">
    <source>
        <dbReference type="PROSITE" id="PS51840"/>
    </source>
</evidence>
<evidence type="ECO:0000313" key="2">
    <source>
        <dbReference type="EMBL" id="EEB09443.1"/>
    </source>
</evidence>
<reference evidence="2 3" key="1">
    <citation type="journal article" date="2011" name="Science">
        <title>Comparative functional genomics of the fission yeasts.</title>
        <authorList>
            <person name="Rhind N."/>
            <person name="Chen Z."/>
            <person name="Yassour M."/>
            <person name="Thompson D.A."/>
            <person name="Haas B.J."/>
            <person name="Habib N."/>
            <person name="Wapinski I."/>
            <person name="Roy S."/>
            <person name="Lin M.F."/>
            <person name="Heiman D.I."/>
            <person name="Young S.K."/>
            <person name="Furuya K."/>
            <person name="Guo Y."/>
            <person name="Pidoux A."/>
            <person name="Chen H.M."/>
            <person name="Robbertse B."/>
            <person name="Goldberg J.M."/>
            <person name="Aoki K."/>
            <person name="Bayne E.H."/>
            <person name="Berlin A.M."/>
            <person name="Desjardins C.A."/>
            <person name="Dobbs E."/>
            <person name="Dukaj L."/>
            <person name="Fan L."/>
            <person name="FitzGerald M.G."/>
            <person name="French C."/>
            <person name="Gujja S."/>
            <person name="Hansen K."/>
            <person name="Keifenheim D."/>
            <person name="Levin J.Z."/>
            <person name="Mosher R.A."/>
            <person name="Mueller C.A."/>
            <person name="Pfiffner J."/>
            <person name="Priest M."/>
            <person name="Russ C."/>
            <person name="Smialowska A."/>
            <person name="Swoboda P."/>
            <person name="Sykes S.M."/>
            <person name="Vaughn M."/>
            <person name="Vengrova S."/>
            <person name="Yoder R."/>
            <person name="Zeng Q."/>
            <person name="Allshire R."/>
            <person name="Baulcombe D."/>
            <person name="Birren B.W."/>
            <person name="Brown W."/>
            <person name="Ekwall K."/>
            <person name="Kellis M."/>
            <person name="Leatherwood J."/>
            <person name="Levin H."/>
            <person name="Margalit H."/>
            <person name="Martienssen R."/>
            <person name="Nieduszynski C.A."/>
            <person name="Spatafora J.W."/>
            <person name="Friedman N."/>
            <person name="Dalgaard J.Z."/>
            <person name="Baumann P."/>
            <person name="Niki H."/>
            <person name="Regev A."/>
            <person name="Nusbaum C."/>
        </authorList>
    </citation>
    <scope>NUCLEOTIDE SEQUENCE [LARGE SCALE GENOMIC DNA]</scope>
    <source>
        <strain evidence="3">yFS275 / FY16936</strain>
    </source>
</reference>
<dbReference type="PANTHER" id="PTHR21456:SF1">
    <property type="entry name" value="C2 NT-TYPE DOMAIN-CONTAINING PROTEIN"/>
    <property type="match status" value="1"/>
</dbReference>